<sequence>MIGANDFPDLESLRVLTVVADVGSLTAAGARLQMTQQAVSQRIRSLEKSMGLTLIVRSSRGSTTTPVGNLIIEWAAALLSASDMFTAAVNALQHERKREFRVAASLTIAEHLVPRWLTRWHASSERPIVQLTAANSSAVIDLVRRGDVDLGFIETPDIPTGLNSAPVAHDQLLVVTAPTHPWTKKHTVTPEQLAATPLLAREEGSGTRRTLERALAAAEFHSIAPPAAVIPSALGIRTTAAAGYAPAVLSALTVNDDIQAGRLVRIHVDGLDLKRPLTAIWNSDPTADTTRFLHTITESRSHLDDAQNRETMKSKSIPGSGNHAAT</sequence>
<reference evidence="7 8" key="1">
    <citation type="submission" date="2016-10" db="EMBL/GenBank/DDBJ databases">
        <authorList>
            <person name="de Groot N.N."/>
        </authorList>
    </citation>
    <scope>NUCLEOTIDE SEQUENCE [LARGE SCALE GENOMIC DNA]</scope>
    <source>
        <strain evidence="7 8">DSM 23142</strain>
    </source>
</reference>
<keyword evidence="2" id="KW-0805">Transcription regulation</keyword>
<feature type="compositionally biased region" description="Polar residues" evidence="5">
    <location>
        <begin position="317"/>
        <end position="326"/>
    </location>
</feature>
<name>A0A1G8AQ99_9MICO</name>
<gene>
    <name evidence="7" type="ORF">SAMN04489810_2450</name>
</gene>
<dbReference type="SUPFAM" id="SSF46785">
    <property type="entry name" value="Winged helix' DNA-binding domain"/>
    <property type="match status" value="1"/>
</dbReference>
<keyword evidence="4" id="KW-0804">Transcription</keyword>
<dbReference type="OrthoDB" id="9808620at2"/>
<dbReference type="STRING" id="370764.SAMN04489810_2450"/>
<evidence type="ECO:0000256" key="2">
    <source>
        <dbReference type="ARBA" id="ARBA00023015"/>
    </source>
</evidence>
<evidence type="ECO:0000256" key="5">
    <source>
        <dbReference type="SAM" id="MobiDB-lite"/>
    </source>
</evidence>
<dbReference type="PROSITE" id="PS50931">
    <property type="entry name" value="HTH_LYSR"/>
    <property type="match status" value="1"/>
</dbReference>
<keyword evidence="3 7" id="KW-0238">DNA-binding</keyword>
<evidence type="ECO:0000256" key="1">
    <source>
        <dbReference type="ARBA" id="ARBA00009437"/>
    </source>
</evidence>
<evidence type="ECO:0000313" key="7">
    <source>
        <dbReference type="EMBL" id="SDH23107.1"/>
    </source>
</evidence>
<dbReference type="Pfam" id="PF03466">
    <property type="entry name" value="LysR_substrate"/>
    <property type="match status" value="1"/>
</dbReference>
<feature type="domain" description="HTH lysR-type" evidence="6">
    <location>
        <begin position="8"/>
        <end position="65"/>
    </location>
</feature>
<dbReference type="InterPro" id="IPR005119">
    <property type="entry name" value="LysR_subst-bd"/>
</dbReference>
<comment type="similarity">
    <text evidence="1">Belongs to the LysR transcriptional regulatory family.</text>
</comment>
<dbReference type="Proteomes" id="UP000199009">
    <property type="component" value="Chromosome I"/>
</dbReference>
<dbReference type="InterPro" id="IPR036390">
    <property type="entry name" value="WH_DNA-bd_sf"/>
</dbReference>
<dbReference type="GO" id="GO:0003700">
    <property type="term" value="F:DNA-binding transcription factor activity"/>
    <property type="evidence" value="ECO:0007669"/>
    <property type="project" value="InterPro"/>
</dbReference>
<proteinExistence type="inferred from homology"/>
<dbReference type="PANTHER" id="PTHR30126:SF39">
    <property type="entry name" value="HTH-TYPE TRANSCRIPTIONAL REGULATOR CYSL"/>
    <property type="match status" value="1"/>
</dbReference>
<dbReference type="RefSeq" id="WP_091490536.1">
    <property type="nucleotide sequence ID" value="NZ_LT629692.1"/>
</dbReference>
<evidence type="ECO:0000256" key="3">
    <source>
        <dbReference type="ARBA" id="ARBA00023125"/>
    </source>
</evidence>
<dbReference type="PANTHER" id="PTHR30126">
    <property type="entry name" value="HTH-TYPE TRANSCRIPTIONAL REGULATOR"/>
    <property type="match status" value="1"/>
</dbReference>
<evidence type="ECO:0000256" key="4">
    <source>
        <dbReference type="ARBA" id="ARBA00023163"/>
    </source>
</evidence>
<dbReference type="Gene3D" id="1.10.10.10">
    <property type="entry name" value="Winged helix-like DNA-binding domain superfamily/Winged helix DNA-binding domain"/>
    <property type="match status" value="1"/>
</dbReference>
<dbReference type="GO" id="GO:0000976">
    <property type="term" value="F:transcription cis-regulatory region binding"/>
    <property type="evidence" value="ECO:0007669"/>
    <property type="project" value="TreeGrafter"/>
</dbReference>
<evidence type="ECO:0000313" key="8">
    <source>
        <dbReference type="Proteomes" id="UP000199009"/>
    </source>
</evidence>
<dbReference type="SUPFAM" id="SSF53850">
    <property type="entry name" value="Periplasmic binding protein-like II"/>
    <property type="match status" value="1"/>
</dbReference>
<dbReference type="InterPro" id="IPR036388">
    <property type="entry name" value="WH-like_DNA-bd_sf"/>
</dbReference>
<dbReference type="PRINTS" id="PR00039">
    <property type="entry name" value="HTHLYSR"/>
</dbReference>
<keyword evidence="8" id="KW-1185">Reference proteome</keyword>
<dbReference type="InterPro" id="IPR000847">
    <property type="entry name" value="LysR_HTH_N"/>
</dbReference>
<accession>A0A1G8AQ99</accession>
<dbReference type="EMBL" id="LT629692">
    <property type="protein sequence ID" value="SDH23107.1"/>
    <property type="molecule type" value="Genomic_DNA"/>
</dbReference>
<dbReference type="AlphaFoldDB" id="A0A1G8AQ99"/>
<dbReference type="Gene3D" id="3.40.190.10">
    <property type="entry name" value="Periplasmic binding protein-like II"/>
    <property type="match status" value="2"/>
</dbReference>
<feature type="region of interest" description="Disordered" evidence="5">
    <location>
        <begin position="300"/>
        <end position="326"/>
    </location>
</feature>
<protein>
    <submittedName>
        <fullName evidence="7">DNA-binding transcriptional regulator, LysR family</fullName>
    </submittedName>
</protein>
<dbReference type="Pfam" id="PF00126">
    <property type="entry name" value="HTH_1"/>
    <property type="match status" value="1"/>
</dbReference>
<organism evidence="7 8">
    <name type="scientific">Microbacterium pygmaeum</name>
    <dbReference type="NCBI Taxonomy" id="370764"/>
    <lineage>
        <taxon>Bacteria</taxon>
        <taxon>Bacillati</taxon>
        <taxon>Actinomycetota</taxon>
        <taxon>Actinomycetes</taxon>
        <taxon>Micrococcales</taxon>
        <taxon>Microbacteriaceae</taxon>
        <taxon>Microbacterium</taxon>
    </lineage>
</organism>
<feature type="compositionally biased region" description="Basic and acidic residues" evidence="5">
    <location>
        <begin position="300"/>
        <end position="313"/>
    </location>
</feature>
<evidence type="ECO:0000259" key="6">
    <source>
        <dbReference type="PROSITE" id="PS50931"/>
    </source>
</evidence>